<keyword evidence="1" id="KW-0472">Membrane</keyword>
<organism evidence="2">
    <name type="scientific">Siphoviridae sp. ctu8P6</name>
    <dbReference type="NCBI Taxonomy" id="2827282"/>
    <lineage>
        <taxon>Viruses</taxon>
        <taxon>Duplodnaviria</taxon>
        <taxon>Heunggongvirae</taxon>
        <taxon>Uroviricota</taxon>
        <taxon>Caudoviricetes</taxon>
    </lineage>
</organism>
<evidence type="ECO:0000256" key="1">
    <source>
        <dbReference type="SAM" id="Phobius"/>
    </source>
</evidence>
<accession>A0A8S5R420</accession>
<protein>
    <submittedName>
        <fullName evidence="2">Uncharacterized protein</fullName>
    </submittedName>
</protein>
<name>A0A8S5R420_9CAUD</name>
<keyword evidence="1" id="KW-0812">Transmembrane</keyword>
<sequence length="33" mass="4101">MRHTIESFIEFIFCTCVLTIDVIYYVIFKRDRK</sequence>
<keyword evidence="1" id="KW-1133">Transmembrane helix</keyword>
<proteinExistence type="predicted"/>
<evidence type="ECO:0000313" key="2">
    <source>
        <dbReference type="EMBL" id="DAE25890.1"/>
    </source>
</evidence>
<reference evidence="2" key="1">
    <citation type="journal article" date="2021" name="Proc. Natl. Acad. Sci. U.S.A.">
        <title>A Catalog of Tens of Thousands of Viruses from Human Metagenomes Reveals Hidden Associations with Chronic Diseases.</title>
        <authorList>
            <person name="Tisza M.J."/>
            <person name="Buck C.B."/>
        </authorList>
    </citation>
    <scope>NUCLEOTIDE SEQUENCE</scope>
    <source>
        <strain evidence="2">Ctu8P6</strain>
    </source>
</reference>
<dbReference type="EMBL" id="BK015803">
    <property type="protein sequence ID" value="DAE25890.1"/>
    <property type="molecule type" value="Genomic_DNA"/>
</dbReference>
<feature type="transmembrane region" description="Helical" evidence="1">
    <location>
        <begin position="7"/>
        <end position="27"/>
    </location>
</feature>